<evidence type="ECO:0000313" key="2">
    <source>
        <dbReference type="EMBL" id="ROS40914.1"/>
    </source>
</evidence>
<keyword evidence="1" id="KW-1133">Transmembrane helix</keyword>
<evidence type="ECO:0000256" key="1">
    <source>
        <dbReference type="SAM" id="Phobius"/>
    </source>
</evidence>
<keyword evidence="1" id="KW-0472">Membrane</keyword>
<organism evidence="2 3">
    <name type="scientific">Amycolatopsis thermoflava</name>
    <dbReference type="NCBI Taxonomy" id="84480"/>
    <lineage>
        <taxon>Bacteria</taxon>
        <taxon>Bacillati</taxon>
        <taxon>Actinomycetota</taxon>
        <taxon>Actinomycetes</taxon>
        <taxon>Pseudonocardiales</taxon>
        <taxon>Pseudonocardiaceae</taxon>
        <taxon>Amycolatopsis</taxon>
        <taxon>Amycolatopsis methanolica group</taxon>
    </lineage>
</organism>
<accession>A0A3N2GW92</accession>
<feature type="transmembrane region" description="Helical" evidence="1">
    <location>
        <begin position="77"/>
        <end position="98"/>
    </location>
</feature>
<evidence type="ECO:0000313" key="3">
    <source>
        <dbReference type="Proteomes" id="UP000274843"/>
    </source>
</evidence>
<gene>
    <name evidence="2" type="ORF">EDD35_3260</name>
</gene>
<keyword evidence="3" id="KW-1185">Reference proteome</keyword>
<dbReference type="Proteomes" id="UP000274843">
    <property type="component" value="Unassembled WGS sequence"/>
</dbReference>
<feature type="transmembrane region" description="Helical" evidence="1">
    <location>
        <begin position="245"/>
        <end position="262"/>
    </location>
</feature>
<dbReference type="AlphaFoldDB" id="A0A3N2GW92"/>
<feature type="transmembrane region" description="Helical" evidence="1">
    <location>
        <begin position="54"/>
        <end position="71"/>
    </location>
</feature>
<keyword evidence="1" id="KW-0812">Transmembrane</keyword>
<reference evidence="2 3" key="1">
    <citation type="submission" date="2018-11" db="EMBL/GenBank/DDBJ databases">
        <title>Sequencing the genomes of 1000 actinobacteria strains.</title>
        <authorList>
            <person name="Klenk H.-P."/>
        </authorList>
    </citation>
    <scope>NUCLEOTIDE SEQUENCE [LARGE SCALE GENOMIC DNA]</scope>
    <source>
        <strain evidence="2 3">DSM 44348</strain>
    </source>
</reference>
<proteinExistence type="predicted"/>
<name>A0A3N2GW92_9PSEU</name>
<feature type="transmembrane region" description="Helical" evidence="1">
    <location>
        <begin position="215"/>
        <end position="233"/>
    </location>
</feature>
<comment type="caution">
    <text evidence="2">The sequence shown here is derived from an EMBL/GenBank/DDBJ whole genome shotgun (WGS) entry which is preliminary data.</text>
</comment>
<protein>
    <submittedName>
        <fullName evidence="2">Uncharacterized protein</fullName>
    </submittedName>
</protein>
<dbReference type="EMBL" id="RKHY01000001">
    <property type="protein sequence ID" value="ROS40914.1"/>
    <property type="molecule type" value="Genomic_DNA"/>
</dbReference>
<sequence>MTEEGKWISNVPRCHSDWRTVEFTRQRVYEPHLGEPAATDPLEVEIAEKTRGRLITSSVLYALPVALAVLFRLTGPAVWAVTAVFTVLAALSVWTLACRIRPLGRLLRMPAAVLTPGPGHLLMSDRTVSIALPGPQPRWVVARMPRSKRLLLARERRVFMLGPDARGRLVLRVPGSIIGQFGRVRTAPTPGSRDPGEVAPDAVVIAFVRELRLRAALVSTAFLVAGAFVWVLAEAGAEAFGFPRPNGVTAVFCVAYALLGVARPVQVRSIARAVRTQPWTELGVTLDTPVEPHATGTGNAMGRVTLPGGRVARVRFGRQPLDLLVNVRETQRLWVLGVPERGRRLVAGVPGHPVLGHVRLD</sequence>